<feature type="coiled-coil region" evidence="1">
    <location>
        <begin position="22"/>
        <end position="94"/>
    </location>
</feature>
<dbReference type="PaxDb" id="4097-A0A1S4DPP3"/>
<reference evidence="2" key="1">
    <citation type="submission" date="2025-08" db="UniProtKB">
        <authorList>
            <consortium name="RefSeq"/>
        </authorList>
    </citation>
    <scope>IDENTIFICATION</scope>
</reference>
<gene>
    <name evidence="2" type="primary">LOC107832098</name>
</gene>
<accession>A0A1S4DPP3</accession>
<protein>
    <submittedName>
        <fullName evidence="2">Uncharacterized protein</fullName>
    </submittedName>
</protein>
<dbReference type="KEGG" id="nta:107832098"/>
<evidence type="ECO:0000256" key="1">
    <source>
        <dbReference type="SAM" id="Coils"/>
    </source>
</evidence>
<name>A0A1S4DPP3_TOBAC</name>
<sequence length="103" mass="12218">MEERDALKLLYLQKKEEIMSLRSELTRAHQDQTELIERVQQKDELVEHLREEAKMKKAETLGWKQNMDRLASKKDAVRVQLSSVERQLQSVKKENLTQAQKVE</sequence>
<keyword evidence="1" id="KW-0175">Coiled coil</keyword>
<organism evidence="2">
    <name type="scientific">Nicotiana tabacum</name>
    <name type="common">Common tobacco</name>
    <dbReference type="NCBI Taxonomy" id="4097"/>
    <lineage>
        <taxon>Eukaryota</taxon>
        <taxon>Viridiplantae</taxon>
        <taxon>Streptophyta</taxon>
        <taxon>Embryophyta</taxon>
        <taxon>Tracheophyta</taxon>
        <taxon>Spermatophyta</taxon>
        <taxon>Magnoliopsida</taxon>
        <taxon>eudicotyledons</taxon>
        <taxon>Gunneridae</taxon>
        <taxon>Pentapetalae</taxon>
        <taxon>asterids</taxon>
        <taxon>lamiids</taxon>
        <taxon>Solanales</taxon>
        <taxon>Solanaceae</taxon>
        <taxon>Nicotianoideae</taxon>
        <taxon>Nicotianeae</taxon>
        <taxon>Nicotiana</taxon>
    </lineage>
</organism>
<dbReference type="RefSeq" id="XP_016515396.1">
    <property type="nucleotide sequence ID" value="XM_016659910.1"/>
</dbReference>
<evidence type="ECO:0000313" key="2">
    <source>
        <dbReference type="RefSeq" id="XP_016515396.1"/>
    </source>
</evidence>
<proteinExistence type="predicted"/>
<dbReference type="AlphaFoldDB" id="A0A1S4DPP3"/>